<dbReference type="Pfam" id="PF04221">
    <property type="entry name" value="RelB"/>
    <property type="match status" value="1"/>
</dbReference>
<dbReference type="PANTHER" id="PTHR38781">
    <property type="entry name" value="ANTITOXIN DINJ-RELATED"/>
    <property type="match status" value="1"/>
</dbReference>
<name>A0A024LPM6_9HYPH</name>
<reference evidence="3" key="1">
    <citation type="submission" date="2013-11" db="EMBL/GenBank/DDBJ databases">
        <authorList>
            <person name="GENOMES U."/>
        </authorList>
    </citation>
    <scope>NUCLEOTIDE SEQUENCE</scope>
    <source>
        <strain evidence="3">MVT06</strain>
    </source>
</reference>
<dbReference type="GO" id="GO:0006355">
    <property type="term" value="P:regulation of DNA-templated transcription"/>
    <property type="evidence" value="ECO:0007669"/>
    <property type="project" value="InterPro"/>
</dbReference>
<protein>
    <submittedName>
        <fullName evidence="3">DNA-damage-inducible protein J</fullName>
    </submittedName>
</protein>
<dbReference type="GO" id="GO:0044010">
    <property type="term" value="P:single-species biofilm formation"/>
    <property type="evidence" value="ECO:0007669"/>
    <property type="project" value="InterPro"/>
</dbReference>
<dbReference type="PANTHER" id="PTHR38781:SF1">
    <property type="entry name" value="ANTITOXIN DINJ-RELATED"/>
    <property type="match status" value="1"/>
</dbReference>
<keyword evidence="2" id="KW-1277">Toxin-antitoxin system</keyword>
<dbReference type="AlphaFoldDB" id="A0A024LPM6"/>
<organism evidence="3">
    <name type="scientific">Bartonella schoenbuchensis</name>
    <dbReference type="NCBI Taxonomy" id="165694"/>
    <lineage>
        <taxon>Bacteria</taxon>
        <taxon>Pseudomonadati</taxon>
        <taxon>Pseudomonadota</taxon>
        <taxon>Alphaproteobacteria</taxon>
        <taxon>Hyphomicrobiales</taxon>
        <taxon>Bartonellaceae</taxon>
        <taxon>Bartonella</taxon>
    </lineage>
</organism>
<dbReference type="EMBL" id="HG977195">
    <property type="protein sequence ID" value="CDP79681.1"/>
    <property type="molecule type" value="Genomic_DNA"/>
</dbReference>
<accession>A0A024LPM6</accession>
<evidence type="ECO:0000256" key="1">
    <source>
        <dbReference type="ARBA" id="ARBA00010562"/>
    </source>
</evidence>
<dbReference type="PIRSF" id="PIRSF003108">
    <property type="entry name" value="DinJ"/>
    <property type="match status" value="1"/>
</dbReference>
<dbReference type="NCBIfam" id="TIGR02384">
    <property type="entry name" value="RelB_DinJ"/>
    <property type="match status" value="1"/>
</dbReference>
<gene>
    <name evidence="3" type="primary">dinJ1</name>
    <name evidence="3" type="ORF">BN1046_00578</name>
</gene>
<dbReference type="InterPro" id="IPR007337">
    <property type="entry name" value="RelB/DinJ"/>
</dbReference>
<dbReference type="GO" id="GO:0015643">
    <property type="term" value="F:toxic substance binding"/>
    <property type="evidence" value="ECO:0007669"/>
    <property type="project" value="InterPro"/>
</dbReference>
<reference evidence="3" key="2">
    <citation type="submission" date="2014-05" db="EMBL/GenBank/DDBJ databases">
        <title>Genome sequencing of Bartonella spp. isolated from human blood.</title>
        <authorList>
            <person name="Raoult D."/>
        </authorList>
    </citation>
    <scope>NUCLEOTIDE SEQUENCE</scope>
    <source>
        <strain evidence="3">MVT06</strain>
    </source>
</reference>
<dbReference type="InterPro" id="IPR013321">
    <property type="entry name" value="Arc_rbn_hlx_hlx"/>
</dbReference>
<dbReference type="GO" id="GO:0000987">
    <property type="term" value="F:cis-regulatory region sequence-specific DNA binding"/>
    <property type="evidence" value="ECO:0007669"/>
    <property type="project" value="InterPro"/>
</dbReference>
<proteinExistence type="inferred from homology"/>
<sequence>MDVATSSKDVIRARIDKSLKKEASAILANMGLTISDYVRIALTKVVNERGLPFDMHIPNAETLKTFEKTDKGEDVFYAKDATDLFKQLDI</sequence>
<dbReference type="InterPro" id="IPR026262">
    <property type="entry name" value="DinJ"/>
</dbReference>
<dbReference type="Gene3D" id="1.10.1220.10">
    <property type="entry name" value="Met repressor-like"/>
    <property type="match status" value="1"/>
</dbReference>
<dbReference type="GO" id="GO:0006351">
    <property type="term" value="P:DNA-templated transcription"/>
    <property type="evidence" value="ECO:0007669"/>
    <property type="project" value="TreeGrafter"/>
</dbReference>
<comment type="similarity">
    <text evidence="1">Belongs to the RelB/DinJ antitoxin family.</text>
</comment>
<evidence type="ECO:0000256" key="2">
    <source>
        <dbReference type="ARBA" id="ARBA00022649"/>
    </source>
</evidence>
<evidence type="ECO:0000313" key="3">
    <source>
        <dbReference type="EMBL" id="CDP79681.1"/>
    </source>
</evidence>